<reference evidence="2" key="1">
    <citation type="thesis" date="2021" institute="BYU ScholarsArchive" country="Provo, UT, USA">
        <title>Applications of and Algorithms for Genome Assembly and Genomic Analyses with an Emphasis on Marine Teleosts.</title>
        <authorList>
            <person name="Pickett B.D."/>
        </authorList>
    </citation>
    <scope>NUCLEOTIDE SEQUENCE</scope>
    <source>
        <strain evidence="2">HI-2016</strain>
    </source>
</reference>
<comment type="caution">
    <text evidence="2">The sequence shown here is derived from an EMBL/GenBank/DDBJ whole genome shotgun (WGS) entry which is preliminary data.</text>
</comment>
<feature type="region of interest" description="Disordered" evidence="1">
    <location>
        <begin position="277"/>
        <end position="296"/>
    </location>
</feature>
<dbReference type="EMBL" id="JAFBMS010000135">
    <property type="protein sequence ID" value="KAG9334866.1"/>
    <property type="molecule type" value="Genomic_DNA"/>
</dbReference>
<evidence type="ECO:0000313" key="3">
    <source>
        <dbReference type="Proteomes" id="UP000824540"/>
    </source>
</evidence>
<dbReference type="Proteomes" id="UP000824540">
    <property type="component" value="Unassembled WGS sequence"/>
</dbReference>
<gene>
    <name evidence="2" type="ORF">JZ751_006343</name>
</gene>
<evidence type="ECO:0000313" key="2">
    <source>
        <dbReference type="EMBL" id="KAG9334866.1"/>
    </source>
</evidence>
<organism evidence="2 3">
    <name type="scientific">Albula glossodonta</name>
    <name type="common">roundjaw bonefish</name>
    <dbReference type="NCBI Taxonomy" id="121402"/>
    <lineage>
        <taxon>Eukaryota</taxon>
        <taxon>Metazoa</taxon>
        <taxon>Chordata</taxon>
        <taxon>Craniata</taxon>
        <taxon>Vertebrata</taxon>
        <taxon>Euteleostomi</taxon>
        <taxon>Actinopterygii</taxon>
        <taxon>Neopterygii</taxon>
        <taxon>Teleostei</taxon>
        <taxon>Albuliformes</taxon>
        <taxon>Albulidae</taxon>
        <taxon>Albula</taxon>
    </lineage>
</organism>
<sequence>MAGWIPSAGTAAMPFSEEPHLNGSAGQAVFAQQWRACVLLPRPPCRDDTVAELVLTLSCVIHKRETVTCPPTPTHPPLPHPPPAPLPDSTPLIQLTMGWNLTACSFRLIYAAPPRPAAKRPKPAVSPRFCRGAEQLWVTSTTTTIFCVSVTTDRERGELEEVEGVSQNGTTVVLAQSEGCFVAGVGLSAPAGGAVLVCGSQPSLLFLEADFPRPHLQGGWGGRVVQCNGYRTGPATGSAPMQDYHAIAHLSEMPLQICPAGLWVKMGWSSPSRYSLTVSHTHPTDWHSRGRTPANK</sequence>
<accession>A0A8T2N4M2</accession>
<protein>
    <submittedName>
        <fullName evidence="2">Uncharacterized protein</fullName>
    </submittedName>
</protein>
<evidence type="ECO:0000256" key="1">
    <source>
        <dbReference type="SAM" id="MobiDB-lite"/>
    </source>
</evidence>
<proteinExistence type="predicted"/>
<name>A0A8T2N4M2_9TELE</name>
<keyword evidence="3" id="KW-1185">Reference proteome</keyword>
<dbReference type="AlphaFoldDB" id="A0A8T2N4M2"/>